<keyword evidence="6" id="KW-0686">Riboflavin biosynthesis</keyword>
<evidence type="ECO:0000256" key="3">
    <source>
        <dbReference type="ARBA" id="ARBA00009723"/>
    </source>
</evidence>
<dbReference type="AlphaFoldDB" id="A0A1G4J6N2"/>
<keyword evidence="8" id="KW-0560">Oxidoreductase</keyword>
<dbReference type="Proteomes" id="UP000189911">
    <property type="component" value="Chromosome C"/>
</dbReference>
<dbReference type="EC" id="1.1.1.302" evidence="4"/>
<evidence type="ECO:0000256" key="9">
    <source>
        <dbReference type="ARBA" id="ARBA00030073"/>
    </source>
</evidence>
<dbReference type="GO" id="GO:0008703">
    <property type="term" value="F:5-amino-6-(5-phosphoribosylamino)uracil reductase activity"/>
    <property type="evidence" value="ECO:0007669"/>
    <property type="project" value="InterPro"/>
</dbReference>
<dbReference type="Gene3D" id="3.40.430.10">
    <property type="entry name" value="Dihydrofolate Reductase, subunit A"/>
    <property type="match status" value="1"/>
</dbReference>
<sequence length="252" mass="27869">MALIPLPEDLIPFLKEYLPATQFKNDCSKPFLTLTYAQSLDSRISKGKGQRTVISHLETKTMTHYLRFHHDGILIGCGTALADDPGLNCKWSPIGDTVSWRCSPRPIIIDPHCKWGYSGSKMQELKSQNSGKSPIIVVLKRPANLDANLDVTYLEAPLNVEGRFDWLHLLKLLKSEYGITSIMAEGGAIVINELLSQPTVVDSLIVTIGAKYLGQQGVEVSPPAGEIELDNITWWKGTVDAVMAARLRKIQC</sequence>
<evidence type="ECO:0000256" key="5">
    <source>
        <dbReference type="ARBA" id="ARBA00015035"/>
    </source>
</evidence>
<comment type="function">
    <text evidence="1">Catalyzes an early step in riboflavin biosynthesis, the NADPH-dependent reduction of the ribose side chain of 2,5-diamino-6-ribosylamino-4(3H)-pyrimidinone 5'-phosphate, yielding 2,5-diamino-6-ribitylamino-4(3H)-pyrimidinone 5'-phosphate.</text>
</comment>
<feature type="domain" description="Bacterial bifunctional deaminase-reductase C-terminal" evidence="13">
    <location>
        <begin position="30"/>
        <end position="222"/>
    </location>
</feature>
<dbReference type="SUPFAM" id="SSF53597">
    <property type="entry name" value="Dihydrofolate reductase-like"/>
    <property type="match status" value="1"/>
</dbReference>
<dbReference type="GO" id="GO:0009231">
    <property type="term" value="P:riboflavin biosynthetic process"/>
    <property type="evidence" value="ECO:0007669"/>
    <property type="project" value="UniProtKB-KW"/>
</dbReference>
<proteinExistence type="inferred from homology"/>
<comment type="catalytic activity">
    <reaction evidence="11">
        <text>2,5-diamino-6-(1-D-ribitylamino)pyrimidin-4(3H)-one 5'-phosphate + NAD(+) = 2,5-diamino-6-(1-D-ribosylamino)pyrimidin-4(3H)-one 5'-phosphate + NADH + H(+)</text>
        <dbReference type="Rhea" id="RHEA:27274"/>
        <dbReference type="ChEBI" id="CHEBI:15378"/>
        <dbReference type="ChEBI" id="CHEBI:57540"/>
        <dbReference type="ChEBI" id="CHEBI:57945"/>
        <dbReference type="ChEBI" id="CHEBI:58890"/>
        <dbReference type="ChEBI" id="CHEBI:59545"/>
        <dbReference type="EC" id="1.1.1.302"/>
    </reaction>
</comment>
<evidence type="ECO:0000256" key="12">
    <source>
        <dbReference type="ARBA" id="ARBA00049020"/>
    </source>
</evidence>
<evidence type="ECO:0000313" key="14">
    <source>
        <dbReference type="EMBL" id="SCU85498.1"/>
    </source>
</evidence>
<comment type="pathway">
    <text evidence="2">Cofactor biosynthesis; riboflavin biosynthesis.</text>
</comment>
<dbReference type="InterPro" id="IPR050765">
    <property type="entry name" value="Riboflavin_Biosynth_HTPR"/>
</dbReference>
<evidence type="ECO:0000313" key="15">
    <source>
        <dbReference type="Proteomes" id="UP000189911"/>
    </source>
</evidence>
<reference evidence="15" key="1">
    <citation type="submission" date="2016-03" db="EMBL/GenBank/DDBJ databases">
        <authorList>
            <person name="Devillers Hugo."/>
        </authorList>
    </citation>
    <scope>NUCLEOTIDE SEQUENCE [LARGE SCALE GENOMIC DNA]</scope>
</reference>
<accession>A0A1G4J6N2</accession>
<dbReference type="OrthoDB" id="5432at2759"/>
<evidence type="ECO:0000256" key="8">
    <source>
        <dbReference type="ARBA" id="ARBA00023002"/>
    </source>
</evidence>
<dbReference type="PANTHER" id="PTHR38011:SF7">
    <property type="entry name" value="2,5-DIAMINO-6-RIBOSYLAMINO-4(3H)-PYRIMIDINONE 5'-PHOSPHATE REDUCTASE"/>
    <property type="match status" value="1"/>
</dbReference>
<evidence type="ECO:0000256" key="6">
    <source>
        <dbReference type="ARBA" id="ARBA00022619"/>
    </source>
</evidence>
<keyword evidence="7" id="KW-0521">NADP</keyword>
<evidence type="ECO:0000256" key="10">
    <source>
        <dbReference type="ARBA" id="ARBA00031630"/>
    </source>
</evidence>
<evidence type="ECO:0000256" key="1">
    <source>
        <dbReference type="ARBA" id="ARBA00003555"/>
    </source>
</evidence>
<dbReference type="InterPro" id="IPR002734">
    <property type="entry name" value="RibDG_C"/>
</dbReference>
<evidence type="ECO:0000259" key="13">
    <source>
        <dbReference type="Pfam" id="PF01872"/>
    </source>
</evidence>
<evidence type="ECO:0000256" key="2">
    <source>
        <dbReference type="ARBA" id="ARBA00005104"/>
    </source>
</evidence>
<evidence type="ECO:0000256" key="4">
    <source>
        <dbReference type="ARBA" id="ARBA00012851"/>
    </source>
</evidence>
<protein>
    <recommendedName>
        <fullName evidence="5">2,5-diamino-6-ribosylamino-4(3H)-pyrimidinone 5'-phosphate reductase</fullName>
        <ecNumber evidence="4">1.1.1.302</ecNumber>
    </recommendedName>
    <alternativeName>
        <fullName evidence="10">2,5-diamino-6-(5-phospho-D-ribosylamino)pyrimidin-4(3H)-one reductase</fullName>
    </alternativeName>
    <alternativeName>
        <fullName evidence="9">2,5-diamino-6-ribitylamino-4(3H)-pyrimidinone 5'-phosphate synthase</fullName>
    </alternativeName>
</protein>
<keyword evidence="15" id="KW-1185">Reference proteome</keyword>
<name>A0A1G4J6N2_9SACH</name>
<dbReference type="PANTHER" id="PTHR38011">
    <property type="entry name" value="DIHYDROFOLATE REDUCTASE FAMILY PROTEIN (AFU_ORTHOLOGUE AFUA_8G06820)"/>
    <property type="match status" value="1"/>
</dbReference>
<comment type="similarity">
    <text evidence="3">Belongs to the HTP reductase family.</text>
</comment>
<evidence type="ECO:0000256" key="7">
    <source>
        <dbReference type="ARBA" id="ARBA00022857"/>
    </source>
</evidence>
<dbReference type="Pfam" id="PF01872">
    <property type="entry name" value="RibD_C"/>
    <property type="match status" value="1"/>
</dbReference>
<dbReference type="InterPro" id="IPR024072">
    <property type="entry name" value="DHFR-like_dom_sf"/>
</dbReference>
<evidence type="ECO:0000256" key="11">
    <source>
        <dbReference type="ARBA" id="ARBA00047550"/>
    </source>
</evidence>
<comment type="catalytic activity">
    <reaction evidence="12">
        <text>2,5-diamino-6-(1-D-ribitylamino)pyrimidin-4(3H)-one 5'-phosphate + NADP(+) = 2,5-diamino-6-(1-D-ribosylamino)pyrimidin-4(3H)-one 5'-phosphate + NADPH + H(+)</text>
        <dbReference type="Rhea" id="RHEA:27278"/>
        <dbReference type="ChEBI" id="CHEBI:15378"/>
        <dbReference type="ChEBI" id="CHEBI:57783"/>
        <dbReference type="ChEBI" id="CHEBI:58349"/>
        <dbReference type="ChEBI" id="CHEBI:58890"/>
        <dbReference type="ChEBI" id="CHEBI:59545"/>
        <dbReference type="EC" id="1.1.1.302"/>
    </reaction>
</comment>
<gene>
    <name evidence="14" type="ORF">LANO_0C04456G</name>
</gene>
<organism evidence="14 15">
    <name type="scientific">Lachancea nothofagi CBS 11611</name>
    <dbReference type="NCBI Taxonomy" id="1266666"/>
    <lineage>
        <taxon>Eukaryota</taxon>
        <taxon>Fungi</taxon>
        <taxon>Dikarya</taxon>
        <taxon>Ascomycota</taxon>
        <taxon>Saccharomycotina</taxon>
        <taxon>Saccharomycetes</taxon>
        <taxon>Saccharomycetales</taxon>
        <taxon>Saccharomycetaceae</taxon>
        <taxon>Lachancea</taxon>
    </lineage>
</organism>
<dbReference type="EMBL" id="LT598446">
    <property type="protein sequence ID" value="SCU85498.1"/>
    <property type="molecule type" value="Genomic_DNA"/>
</dbReference>